<sequence>MLAKFNKLIKGKFPLFMPMLPFSEPITTIRFLPLVEMTTTIALCRVVLSHPTFDLANQNGRAYFNSLYFNL</sequence>
<comment type="caution">
    <text evidence="1">The sequence shown here is derived from an EMBL/GenBank/DDBJ whole genome shotgun (WGS) entry which is preliminary data.</text>
</comment>
<accession>A0A4E0QQP6</accession>
<organism evidence="1 2">
    <name type="scientific">Candidatus Thiomargarita nelsonii</name>
    <dbReference type="NCBI Taxonomy" id="1003181"/>
    <lineage>
        <taxon>Bacteria</taxon>
        <taxon>Pseudomonadati</taxon>
        <taxon>Pseudomonadota</taxon>
        <taxon>Gammaproteobacteria</taxon>
        <taxon>Thiotrichales</taxon>
        <taxon>Thiotrichaceae</taxon>
        <taxon>Thiomargarita</taxon>
    </lineage>
</organism>
<dbReference type="EMBL" id="JSZA02000145">
    <property type="protein sequence ID" value="TGO02390.1"/>
    <property type="molecule type" value="Genomic_DNA"/>
</dbReference>
<proteinExistence type="predicted"/>
<name>A0A4E0QQP6_9GAMM</name>
<gene>
    <name evidence="1" type="ORF">PN36_25825</name>
</gene>
<dbReference type="AlphaFoldDB" id="A0A4E0QQP6"/>
<dbReference type="Proteomes" id="UP000030428">
    <property type="component" value="Unassembled WGS sequence"/>
</dbReference>
<evidence type="ECO:0000313" key="2">
    <source>
        <dbReference type="Proteomes" id="UP000030428"/>
    </source>
</evidence>
<evidence type="ECO:0000313" key="1">
    <source>
        <dbReference type="EMBL" id="TGO02390.1"/>
    </source>
</evidence>
<protein>
    <submittedName>
        <fullName evidence="1">Uncharacterized protein</fullName>
    </submittedName>
</protein>
<keyword evidence="2" id="KW-1185">Reference proteome</keyword>
<reference evidence="1 2" key="1">
    <citation type="journal article" date="2016" name="Front. Microbiol.">
        <title>Single-Cell (Meta-)Genomics of a Dimorphic Candidatus Thiomargarita nelsonii Reveals Genomic Plasticity.</title>
        <authorList>
            <person name="Flood B.E."/>
            <person name="Fliss P."/>
            <person name="Jones D.S."/>
            <person name="Dick G.J."/>
            <person name="Jain S."/>
            <person name="Kaster A.K."/>
            <person name="Winkel M."/>
            <person name="Mussmann M."/>
            <person name="Bailey J."/>
        </authorList>
    </citation>
    <scope>NUCLEOTIDE SEQUENCE [LARGE SCALE GENOMIC DNA]</scope>
    <source>
        <strain evidence="1">Hydrate Ridge</strain>
    </source>
</reference>